<comment type="caution">
    <text evidence="1">The sequence shown here is derived from an EMBL/GenBank/DDBJ whole genome shotgun (WGS) entry which is preliminary data.</text>
</comment>
<name>A0A395M6F1_9HYPO</name>
<organism evidence="1 2">
    <name type="scientific">Fusarium flagelliforme</name>
    <dbReference type="NCBI Taxonomy" id="2675880"/>
    <lineage>
        <taxon>Eukaryota</taxon>
        <taxon>Fungi</taxon>
        <taxon>Dikarya</taxon>
        <taxon>Ascomycota</taxon>
        <taxon>Pezizomycotina</taxon>
        <taxon>Sordariomycetes</taxon>
        <taxon>Hypocreomycetidae</taxon>
        <taxon>Hypocreales</taxon>
        <taxon>Nectriaceae</taxon>
        <taxon>Fusarium</taxon>
        <taxon>Fusarium incarnatum-equiseti species complex</taxon>
    </lineage>
</organism>
<evidence type="ECO:0000313" key="1">
    <source>
        <dbReference type="EMBL" id="RFN43416.1"/>
    </source>
</evidence>
<dbReference type="AlphaFoldDB" id="A0A395M6F1"/>
<protein>
    <submittedName>
        <fullName evidence="1">Uncharacterized protein</fullName>
    </submittedName>
</protein>
<dbReference type="EMBL" id="PXXK01000576">
    <property type="protein sequence ID" value="RFN43416.1"/>
    <property type="molecule type" value="Genomic_DNA"/>
</dbReference>
<gene>
    <name evidence="1" type="ORF">FIE12Z_12336</name>
</gene>
<sequence>MAQSDISRASLLGLPSELRNQIYQDYFTVDGGYVYDGDTDKLVQPGGKPIDISLRSTCRSIALETQDFPFSLNTIKFSTVYRRDWQKQAVYLELVVMDYSHLQLAILQHLRHQITPDMYHNSGIDLGKHMAAVKAEVEKLISLEARYPSVPYTFGNWRGRGKSDFLRATRGCDSNSHLLDRAISQVLRAFAERYPEEFIAAVDQGKPGWSTSHSALDFFDLTFLPWAIPSLAEATALAEEWNLVQEEDDQIPKWYKKTWLDTTYRGPIFRYRRRRYFSASSVAIRFLNQITKRQRLCIHHLIINENRLSGPRPECHPLGLIPFYRENPKLYIDHRVNLWRSFIMRTQANSPEVTSVALHLEGVWEPDEEDEDHYMGPHQVFMSSVIQGFVDWLLVHTMEILDEGMSLASYSLTLDGDPDLNYSTEMFNTIMKPTIAGLTMNSDIVARGIFTAPDHPDYPFMTRRSMTEITPVDRRSSVLQCNFTLDQPWNYKTIIEEEMIEPRQLKPYTALNPERYDSVWFKICTEFVHILDITLEYFDREKVADCTDEMMSKYGDQSGNKFIDNVEL</sequence>
<reference evidence="1 2" key="1">
    <citation type="journal article" date="2018" name="PLoS Pathog.">
        <title>Evolution of structural diversity of trichothecenes, a family of toxins produced by plant pathogenic and entomopathogenic fungi.</title>
        <authorList>
            <person name="Proctor R.H."/>
            <person name="McCormick S.P."/>
            <person name="Kim H.S."/>
            <person name="Cardoza R.E."/>
            <person name="Stanley A.M."/>
            <person name="Lindo L."/>
            <person name="Kelly A."/>
            <person name="Brown D.W."/>
            <person name="Lee T."/>
            <person name="Vaughan M.M."/>
            <person name="Alexander N.J."/>
            <person name="Busman M."/>
            <person name="Gutierrez S."/>
        </authorList>
    </citation>
    <scope>NUCLEOTIDE SEQUENCE [LARGE SCALE GENOMIC DNA]</scope>
    <source>
        <strain evidence="1 2">NRRL 13405</strain>
    </source>
</reference>
<dbReference type="InterPro" id="IPR018247">
    <property type="entry name" value="EF_Hand_1_Ca_BS"/>
</dbReference>
<keyword evidence="2" id="KW-1185">Reference proteome</keyword>
<dbReference type="PROSITE" id="PS00018">
    <property type="entry name" value="EF_HAND_1"/>
    <property type="match status" value="1"/>
</dbReference>
<proteinExistence type="predicted"/>
<dbReference type="Proteomes" id="UP000265631">
    <property type="component" value="Unassembled WGS sequence"/>
</dbReference>
<accession>A0A395M6F1</accession>
<evidence type="ECO:0000313" key="2">
    <source>
        <dbReference type="Proteomes" id="UP000265631"/>
    </source>
</evidence>